<evidence type="ECO:0000313" key="2">
    <source>
        <dbReference type="Proteomes" id="UP000775500"/>
    </source>
</evidence>
<dbReference type="EMBL" id="JACJLU010000002">
    <property type="protein sequence ID" value="MBM6831013.1"/>
    <property type="molecule type" value="Genomic_DNA"/>
</dbReference>
<organism evidence="1 2">
    <name type="scientific">Faecalicoccus acidiformans</name>
    <dbReference type="NCBI Taxonomy" id="915173"/>
    <lineage>
        <taxon>Bacteria</taxon>
        <taxon>Bacillati</taxon>
        <taxon>Bacillota</taxon>
        <taxon>Erysipelotrichia</taxon>
        <taxon>Erysipelotrichales</taxon>
        <taxon>Erysipelotrichaceae</taxon>
        <taxon>Faecalicoccus</taxon>
    </lineage>
</organism>
<dbReference type="Proteomes" id="UP000775500">
    <property type="component" value="Unassembled WGS sequence"/>
</dbReference>
<reference evidence="1 2" key="1">
    <citation type="journal article" date="2021" name="Sci. Rep.">
        <title>The distribution of antibiotic resistance genes in chicken gut microbiota commensals.</title>
        <authorList>
            <person name="Juricova H."/>
            <person name="Matiasovicova J."/>
            <person name="Kubasova T."/>
            <person name="Cejkova D."/>
            <person name="Rychlik I."/>
        </authorList>
    </citation>
    <scope>NUCLEOTIDE SEQUENCE [LARGE SCALE GENOMIC DNA]</scope>
    <source>
        <strain evidence="1 2">An423</strain>
    </source>
</reference>
<evidence type="ECO:0000313" key="1">
    <source>
        <dbReference type="EMBL" id="MBM6831013.1"/>
    </source>
</evidence>
<sequence length="102" mass="11884">METVNNMYEVSLSVEYVTKKIGSAFNSCDSTIKEFGNDLNEISILNNMYKYIKKILKNNYFIDSEPIHIRKEITLNGKYYDSDEWDIVADSNTLEIKILDLD</sequence>
<accession>A0ABS2FLY3</accession>
<comment type="caution">
    <text evidence="1">The sequence shown here is derived from an EMBL/GenBank/DDBJ whole genome shotgun (WGS) entry which is preliminary data.</text>
</comment>
<gene>
    <name evidence="1" type="ORF">H5982_02675</name>
</gene>
<proteinExistence type="predicted"/>
<name>A0ABS2FLY3_9FIRM</name>
<keyword evidence="2" id="KW-1185">Reference proteome</keyword>
<protein>
    <submittedName>
        <fullName evidence="1">Uncharacterized protein</fullName>
    </submittedName>
</protein>
<dbReference type="RefSeq" id="WP_204684996.1">
    <property type="nucleotide sequence ID" value="NZ_JACJLU010000002.1"/>
</dbReference>